<dbReference type="GO" id="GO:0004252">
    <property type="term" value="F:serine-type endopeptidase activity"/>
    <property type="evidence" value="ECO:0007669"/>
    <property type="project" value="UniProtKB-UniRule"/>
</dbReference>
<dbReference type="PRINTS" id="PR00723">
    <property type="entry name" value="SUBTILISIN"/>
</dbReference>
<feature type="active site" description="Charge relay system" evidence="10">
    <location>
        <position position="95"/>
    </location>
</feature>
<dbReference type="NCBIfam" id="TIGR03921">
    <property type="entry name" value="T7SS_mycosin"/>
    <property type="match status" value="1"/>
</dbReference>
<gene>
    <name evidence="14" type="ORF">Ate02nite_84730</name>
</gene>
<reference evidence="14" key="1">
    <citation type="submission" date="2021-01" db="EMBL/GenBank/DDBJ databases">
        <title>Whole genome shotgun sequence of Actinoplanes tereljensis NBRC 105297.</title>
        <authorList>
            <person name="Komaki H."/>
            <person name="Tamura T."/>
        </authorList>
    </citation>
    <scope>NUCLEOTIDE SEQUENCE</scope>
    <source>
        <strain evidence="14">NBRC 105297</strain>
    </source>
</reference>
<keyword evidence="4 10" id="KW-0645">Protease</keyword>
<dbReference type="AlphaFoldDB" id="A0A919TWA2"/>
<evidence type="ECO:0000313" key="15">
    <source>
        <dbReference type="Proteomes" id="UP000623608"/>
    </source>
</evidence>
<evidence type="ECO:0000313" key="14">
    <source>
        <dbReference type="EMBL" id="GIF25743.1"/>
    </source>
</evidence>
<evidence type="ECO:0000259" key="13">
    <source>
        <dbReference type="Pfam" id="PF00082"/>
    </source>
</evidence>
<dbReference type="SUPFAM" id="SSF52743">
    <property type="entry name" value="Subtilisin-like"/>
    <property type="match status" value="1"/>
</dbReference>
<dbReference type="Proteomes" id="UP000623608">
    <property type="component" value="Unassembled WGS sequence"/>
</dbReference>
<feature type="active site" description="Charge relay system" evidence="10">
    <location>
        <position position="248"/>
    </location>
</feature>
<accession>A0A919TWA2</accession>
<evidence type="ECO:0000256" key="3">
    <source>
        <dbReference type="ARBA" id="ARBA00022475"/>
    </source>
</evidence>
<keyword evidence="3" id="KW-1003">Cell membrane</keyword>
<dbReference type="EMBL" id="BOMY01000053">
    <property type="protein sequence ID" value="GIF25743.1"/>
    <property type="molecule type" value="Genomic_DNA"/>
</dbReference>
<evidence type="ECO:0000256" key="9">
    <source>
        <dbReference type="ARBA" id="ARBA00023136"/>
    </source>
</evidence>
<dbReference type="GO" id="GO:0005886">
    <property type="term" value="C:plasma membrane"/>
    <property type="evidence" value="ECO:0007669"/>
    <property type="project" value="UniProtKB-SubCell"/>
</dbReference>
<keyword evidence="12" id="KW-0732">Signal</keyword>
<dbReference type="InterPro" id="IPR023834">
    <property type="entry name" value="T7SS_pept_S8A_mycosin"/>
</dbReference>
<evidence type="ECO:0000256" key="7">
    <source>
        <dbReference type="ARBA" id="ARBA00022825"/>
    </source>
</evidence>
<evidence type="ECO:0000256" key="2">
    <source>
        <dbReference type="ARBA" id="ARBA00011073"/>
    </source>
</evidence>
<dbReference type="InterPro" id="IPR015500">
    <property type="entry name" value="Peptidase_S8_subtilisin-rel"/>
</dbReference>
<dbReference type="InterPro" id="IPR000209">
    <property type="entry name" value="Peptidase_S8/S53_dom"/>
</dbReference>
<dbReference type="PROSITE" id="PS51892">
    <property type="entry name" value="SUBTILASE"/>
    <property type="match status" value="1"/>
</dbReference>
<dbReference type="Gene3D" id="3.40.50.200">
    <property type="entry name" value="Peptidase S8/S53 domain"/>
    <property type="match status" value="1"/>
</dbReference>
<evidence type="ECO:0000256" key="5">
    <source>
        <dbReference type="ARBA" id="ARBA00022692"/>
    </source>
</evidence>
<evidence type="ECO:0000256" key="1">
    <source>
        <dbReference type="ARBA" id="ARBA00004162"/>
    </source>
</evidence>
<dbReference type="Pfam" id="PF00082">
    <property type="entry name" value="Peptidase_S8"/>
    <property type="match status" value="1"/>
</dbReference>
<evidence type="ECO:0000256" key="6">
    <source>
        <dbReference type="ARBA" id="ARBA00022801"/>
    </source>
</evidence>
<feature type="transmembrane region" description="Helical" evidence="11">
    <location>
        <begin position="347"/>
        <end position="367"/>
    </location>
</feature>
<keyword evidence="7 10" id="KW-0720">Serine protease</keyword>
<dbReference type="PROSITE" id="PS00136">
    <property type="entry name" value="SUBTILASE_ASP"/>
    <property type="match status" value="1"/>
</dbReference>
<evidence type="ECO:0000256" key="11">
    <source>
        <dbReference type="SAM" id="Phobius"/>
    </source>
</evidence>
<dbReference type="PANTHER" id="PTHR43806:SF11">
    <property type="entry name" value="CEREVISIN-RELATED"/>
    <property type="match status" value="1"/>
</dbReference>
<evidence type="ECO:0000256" key="4">
    <source>
        <dbReference type="ARBA" id="ARBA00022670"/>
    </source>
</evidence>
<dbReference type="GO" id="GO:0006508">
    <property type="term" value="P:proteolysis"/>
    <property type="evidence" value="ECO:0007669"/>
    <property type="project" value="UniProtKB-KW"/>
</dbReference>
<evidence type="ECO:0000256" key="10">
    <source>
        <dbReference type="PROSITE-ProRule" id="PRU01240"/>
    </source>
</evidence>
<evidence type="ECO:0000256" key="12">
    <source>
        <dbReference type="SAM" id="SignalP"/>
    </source>
</evidence>
<feature type="signal peptide" evidence="12">
    <location>
        <begin position="1"/>
        <end position="23"/>
    </location>
</feature>
<dbReference type="InterPro" id="IPR050131">
    <property type="entry name" value="Peptidase_S8_subtilisin-like"/>
</dbReference>
<dbReference type="RefSeq" id="WP_203813548.1">
    <property type="nucleotide sequence ID" value="NZ_BOMY01000053.1"/>
</dbReference>
<feature type="chain" id="PRO_5037908153" description="Peptidase S8/S53 domain-containing protein" evidence="12">
    <location>
        <begin position="24"/>
        <end position="376"/>
    </location>
</feature>
<protein>
    <recommendedName>
        <fullName evidence="13">Peptidase S8/S53 domain-containing protein</fullName>
    </recommendedName>
</protein>
<evidence type="ECO:0000256" key="8">
    <source>
        <dbReference type="ARBA" id="ARBA00022989"/>
    </source>
</evidence>
<feature type="domain" description="Peptidase S8/S53" evidence="13">
    <location>
        <begin position="49"/>
        <end position="296"/>
    </location>
</feature>
<feature type="active site" description="Charge relay system" evidence="10">
    <location>
        <position position="58"/>
    </location>
</feature>
<comment type="caution">
    <text evidence="14">The sequence shown here is derived from an EMBL/GenBank/DDBJ whole genome shotgun (WGS) entry which is preliminary data.</text>
</comment>
<keyword evidence="5 11" id="KW-0812">Transmembrane</keyword>
<dbReference type="InterPro" id="IPR036852">
    <property type="entry name" value="Peptidase_S8/S53_dom_sf"/>
</dbReference>
<sequence length="376" mass="38461">MIGRALAGTVTVIALVGVTAAPAAADTARDRQWYLSDLNIAKAHQITRGDGVIVAVIDTGVDAKHRDLTGAVLSGYNTHHDAWDDKTGRDDPEGHGTNMAGIIAGRGHGSSDGILGIAPAAKILPIRAPINGYGSATFMTEAVDFAIAHHADVINMSFARADDQTMHDAIRKAQAAGIVLVAAAGNRDEPGDYPGAYPEVLTVGAYGQDHQIASFSVTGPQVDLAAPGDRIATTSTGPTGYDIANGTSEASAIVSGTVALVRAKYPNINAAEIVHRLTATADDAGTLGRDDTYGYGRLNILKALTADVTPLPATSMPASAASGAQAAVPGPATAAETDDLPKAGSPLLLALILVGLLLLAGTILVAIMHRRRRLGP</sequence>
<comment type="similarity">
    <text evidence="2 10">Belongs to the peptidase S8 family.</text>
</comment>
<name>A0A919TWA2_9ACTN</name>
<keyword evidence="6 10" id="KW-0378">Hydrolase</keyword>
<keyword evidence="9 11" id="KW-0472">Membrane</keyword>
<proteinExistence type="inferred from homology"/>
<organism evidence="14 15">
    <name type="scientific">Paractinoplanes tereljensis</name>
    <dbReference type="NCBI Taxonomy" id="571912"/>
    <lineage>
        <taxon>Bacteria</taxon>
        <taxon>Bacillati</taxon>
        <taxon>Actinomycetota</taxon>
        <taxon>Actinomycetes</taxon>
        <taxon>Micromonosporales</taxon>
        <taxon>Micromonosporaceae</taxon>
        <taxon>Paractinoplanes</taxon>
    </lineage>
</organism>
<dbReference type="InterPro" id="IPR023827">
    <property type="entry name" value="Peptidase_S8_Asp-AS"/>
</dbReference>
<dbReference type="PANTHER" id="PTHR43806">
    <property type="entry name" value="PEPTIDASE S8"/>
    <property type="match status" value="1"/>
</dbReference>
<comment type="subcellular location">
    <subcellularLocation>
        <location evidence="1">Cell membrane</location>
        <topology evidence="1">Single-pass membrane protein</topology>
    </subcellularLocation>
</comment>
<keyword evidence="8 11" id="KW-1133">Transmembrane helix</keyword>
<keyword evidence="15" id="KW-1185">Reference proteome</keyword>